<dbReference type="PANTHER" id="PTHR36917">
    <property type="entry name" value="INTRACELLULAR SEPTATION PROTEIN A-RELATED"/>
    <property type="match status" value="1"/>
</dbReference>
<keyword evidence="7" id="KW-1185">Reference proteome</keyword>
<feature type="transmembrane region" description="Helical" evidence="5">
    <location>
        <begin position="185"/>
        <end position="206"/>
    </location>
</feature>
<dbReference type="InterPro" id="IPR006008">
    <property type="entry name" value="YciB"/>
</dbReference>
<sequence>MKHSLFKSNSQNTKNNQKVSPTFKFFLEMGPLVIFFLANYKGRWLINNVELFKHFDKPIYPATFIFMVAIVITLSLSWIIVRTIPIIPLISGLLVIVFGFLTLWLKDDTFIKVKPTIINSLFSLMLLGSLLLKKQLLRYVFDSAFKITDEGWQILTYCWALFFAFLALLNEIIWRNFSNDFWATFKVFGVVPITILFVMIHLPIIIKYSDFSPIEDDESNS</sequence>
<feature type="transmembrane region" description="Helical" evidence="5">
    <location>
        <begin position="117"/>
        <end position="133"/>
    </location>
</feature>
<gene>
    <name evidence="5" type="primary">yciB</name>
    <name evidence="6" type="ORF">BbINS_00080</name>
</gene>
<evidence type="ECO:0000256" key="5">
    <source>
        <dbReference type="HAMAP-Rule" id="MF_00189"/>
    </source>
</evidence>
<proteinExistence type="inferred from homology"/>
<organism evidence="6 7">
    <name type="scientific">Bartonella bacilliformis INS</name>
    <dbReference type="NCBI Taxonomy" id="1206782"/>
    <lineage>
        <taxon>Bacteria</taxon>
        <taxon>Pseudomonadati</taxon>
        <taxon>Pseudomonadota</taxon>
        <taxon>Alphaproteobacteria</taxon>
        <taxon>Hyphomicrobiales</taxon>
        <taxon>Bartonellaceae</taxon>
        <taxon>Bartonella</taxon>
    </lineage>
</organism>
<feature type="transmembrane region" description="Helical" evidence="5">
    <location>
        <begin position="86"/>
        <end position="105"/>
    </location>
</feature>
<comment type="caution">
    <text evidence="6">The sequence shown here is derived from an EMBL/GenBank/DDBJ whole genome shotgun (WGS) entry which is preliminary data.</text>
</comment>
<dbReference type="Proteomes" id="UP000009359">
    <property type="component" value="Unassembled WGS sequence"/>
</dbReference>
<name>A0ABN0IHZ2_BARBA</name>
<dbReference type="GeneID" id="4684488"/>
<dbReference type="NCBIfam" id="TIGR00997">
    <property type="entry name" value="ispZ"/>
    <property type="match status" value="1"/>
</dbReference>
<evidence type="ECO:0000256" key="4">
    <source>
        <dbReference type="ARBA" id="ARBA00023136"/>
    </source>
</evidence>
<evidence type="ECO:0000256" key="2">
    <source>
        <dbReference type="ARBA" id="ARBA00022692"/>
    </source>
</evidence>
<keyword evidence="5" id="KW-0997">Cell inner membrane</keyword>
<dbReference type="HAMAP" id="MF_00189">
    <property type="entry name" value="YciB"/>
    <property type="match status" value="1"/>
</dbReference>
<comment type="function">
    <text evidence="5">Plays a role in cell envelope biogenesis, maintenance of cell envelope integrity and membrane homeostasis.</text>
</comment>
<feature type="transmembrane region" description="Helical" evidence="5">
    <location>
        <begin position="59"/>
        <end position="79"/>
    </location>
</feature>
<dbReference type="EMBL" id="AMQK01000002">
    <property type="protein sequence ID" value="EKS46587.1"/>
    <property type="molecule type" value="Genomic_DNA"/>
</dbReference>
<comment type="similarity">
    <text evidence="5">Belongs to the YciB family.</text>
</comment>
<evidence type="ECO:0000313" key="7">
    <source>
        <dbReference type="Proteomes" id="UP000009359"/>
    </source>
</evidence>
<dbReference type="PANTHER" id="PTHR36917:SF1">
    <property type="entry name" value="INNER MEMBRANE-SPANNING PROTEIN YCIB"/>
    <property type="match status" value="1"/>
</dbReference>
<keyword evidence="2 5" id="KW-0812">Transmembrane</keyword>
<evidence type="ECO:0000313" key="6">
    <source>
        <dbReference type="EMBL" id="EKS46587.1"/>
    </source>
</evidence>
<keyword evidence="1 5" id="KW-1003">Cell membrane</keyword>
<dbReference type="RefSeq" id="WP_005765698.1">
    <property type="nucleotide sequence ID" value="NZ_AMQK01000002.1"/>
</dbReference>
<dbReference type="Pfam" id="PF04279">
    <property type="entry name" value="IspA"/>
    <property type="match status" value="1"/>
</dbReference>
<feature type="transmembrane region" description="Helical" evidence="5">
    <location>
        <begin position="154"/>
        <end position="173"/>
    </location>
</feature>
<evidence type="ECO:0000256" key="1">
    <source>
        <dbReference type="ARBA" id="ARBA00022475"/>
    </source>
</evidence>
<feature type="transmembrane region" description="Helical" evidence="5">
    <location>
        <begin position="21"/>
        <end position="39"/>
    </location>
</feature>
<accession>A0ABN0IHZ2</accession>
<keyword evidence="4 5" id="KW-0472">Membrane</keyword>
<reference evidence="6 7" key="1">
    <citation type="journal article" date="2013" name="Genome Announc.">
        <title>Whole Genome Sequencing and Comparative Analysis of Bartonella bacilliformis Strain INS, the Causative Agent of Carrion's Disease.</title>
        <authorList>
            <person name="Tarazona D."/>
            <person name="Padilla C."/>
            <person name="Caceres O."/>
            <person name="Montenegro J.D."/>
            <person name="Bailon H."/>
            <person name="Ventura G."/>
            <person name="Mendoza G."/>
            <person name="Anaya E."/>
            <person name="Guio H."/>
        </authorList>
    </citation>
    <scope>NUCLEOTIDE SEQUENCE [LARGE SCALE GENOMIC DNA]</scope>
    <source>
        <strain evidence="6 7">INS</strain>
    </source>
</reference>
<keyword evidence="3 5" id="KW-1133">Transmembrane helix</keyword>
<dbReference type="NCBIfam" id="NF001323">
    <property type="entry name" value="PRK00259.1-1"/>
    <property type="match status" value="1"/>
</dbReference>
<evidence type="ECO:0000256" key="3">
    <source>
        <dbReference type="ARBA" id="ARBA00022989"/>
    </source>
</evidence>
<comment type="subcellular location">
    <subcellularLocation>
        <location evidence="5">Cell inner membrane</location>
        <topology evidence="5">Multi-pass membrane protein</topology>
    </subcellularLocation>
</comment>
<protein>
    <recommendedName>
        <fullName evidence="5">Inner membrane-spanning protein YciB</fullName>
    </recommendedName>
</protein>